<evidence type="ECO:0000256" key="1">
    <source>
        <dbReference type="SAM" id="MobiDB-lite"/>
    </source>
</evidence>
<sequence>MSDYQGDDYDCDDDYDGDGWLYVEEPDDLAEDLAERAVPSPAPQEIADPDALYDSDFYEYFCDIEYNSDGFNDVGKGDSKPMPDGQSARKGKGKGAQQNSSQKARKRTDDRYGVQSSTPAVAWRSQKSRANCMTVEMFKGEDEKPYALFKDHEERFRDVPGFSFQDAPEETDEAADDMIAIDKKEAERRLAYVMQNLTSNAAPLEEVDAVKVLETAVEFVENCGIDEEELLMMLEKAIVTEGQHSSDYHARMGREVVQKAMAETGYHGGEDQNPDGLEQGFVKEIEGAIARADALCGEDEDEDGEEDDEDDGLDQGFIDELERAIVHAGALCCEDEDGDGDGDDEHDPEEKIVAEVQLSPRINDRNSTRRPAAPGMEGISRMLLSPSPNRAGSPTPPNIDTKGKGKQKQPQATASAGPSSSTQPQSSKVKGKRKAFYYDADEVLGKWKRMRPTMPSEEVQGSSSKPRPSSSSSLTPAWMKATILQQAEAQEAAFSAERNEAELAAEKPNNDPKKKEKHVKKPNARALRRQKIEAREARERELAEKYANGGL</sequence>
<feature type="region of interest" description="Disordered" evidence="1">
    <location>
        <begin position="1"/>
        <end position="50"/>
    </location>
</feature>
<feature type="region of interest" description="Disordered" evidence="1">
    <location>
        <begin position="333"/>
        <end position="478"/>
    </location>
</feature>
<feature type="compositionally biased region" description="Low complexity" evidence="1">
    <location>
        <begin position="462"/>
        <end position="473"/>
    </location>
</feature>
<feature type="compositionally biased region" description="Acidic residues" evidence="1">
    <location>
        <begin position="333"/>
        <end position="347"/>
    </location>
</feature>
<gene>
    <name evidence="2" type="ORF">K490DRAFT_67699</name>
</gene>
<accession>A0A9P4LTH1</accession>
<feature type="compositionally biased region" description="Acidic residues" evidence="1">
    <location>
        <begin position="1"/>
        <end position="17"/>
    </location>
</feature>
<keyword evidence="3" id="KW-1185">Reference proteome</keyword>
<feature type="compositionally biased region" description="Polar residues" evidence="1">
    <location>
        <begin position="408"/>
        <end position="428"/>
    </location>
</feature>
<feature type="region of interest" description="Disordered" evidence="1">
    <location>
        <begin position="72"/>
        <end position="125"/>
    </location>
</feature>
<proteinExistence type="predicted"/>
<comment type="caution">
    <text evidence="2">The sequence shown here is derived from an EMBL/GenBank/DDBJ whole genome shotgun (WGS) entry which is preliminary data.</text>
</comment>
<feature type="compositionally biased region" description="Basic and acidic residues" evidence="1">
    <location>
        <begin position="497"/>
        <end position="514"/>
    </location>
</feature>
<protein>
    <submittedName>
        <fullName evidence="2">Uncharacterized protein</fullName>
    </submittedName>
</protein>
<organism evidence="2 3">
    <name type="scientific">Saccharata proteae CBS 121410</name>
    <dbReference type="NCBI Taxonomy" id="1314787"/>
    <lineage>
        <taxon>Eukaryota</taxon>
        <taxon>Fungi</taxon>
        <taxon>Dikarya</taxon>
        <taxon>Ascomycota</taxon>
        <taxon>Pezizomycotina</taxon>
        <taxon>Dothideomycetes</taxon>
        <taxon>Dothideomycetes incertae sedis</taxon>
        <taxon>Botryosphaeriales</taxon>
        <taxon>Saccharataceae</taxon>
        <taxon>Saccharata</taxon>
    </lineage>
</organism>
<dbReference type="OrthoDB" id="3933088at2759"/>
<evidence type="ECO:0000313" key="2">
    <source>
        <dbReference type="EMBL" id="KAF2085545.1"/>
    </source>
</evidence>
<dbReference type="EMBL" id="ML978730">
    <property type="protein sequence ID" value="KAF2085545.1"/>
    <property type="molecule type" value="Genomic_DNA"/>
</dbReference>
<dbReference type="AlphaFoldDB" id="A0A9P4LTH1"/>
<reference evidence="2" key="1">
    <citation type="journal article" date="2020" name="Stud. Mycol.">
        <title>101 Dothideomycetes genomes: a test case for predicting lifestyles and emergence of pathogens.</title>
        <authorList>
            <person name="Haridas S."/>
            <person name="Albert R."/>
            <person name="Binder M."/>
            <person name="Bloem J."/>
            <person name="Labutti K."/>
            <person name="Salamov A."/>
            <person name="Andreopoulos B."/>
            <person name="Baker S."/>
            <person name="Barry K."/>
            <person name="Bills G."/>
            <person name="Bluhm B."/>
            <person name="Cannon C."/>
            <person name="Castanera R."/>
            <person name="Culley D."/>
            <person name="Daum C."/>
            <person name="Ezra D."/>
            <person name="Gonzalez J."/>
            <person name="Henrissat B."/>
            <person name="Kuo A."/>
            <person name="Liang C."/>
            <person name="Lipzen A."/>
            <person name="Lutzoni F."/>
            <person name="Magnuson J."/>
            <person name="Mondo S."/>
            <person name="Nolan M."/>
            <person name="Ohm R."/>
            <person name="Pangilinan J."/>
            <person name="Park H.-J."/>
            <person name="Ramirez L."/>
            <person name="Alfaro M."/>
            <person name="Sun H."/>
            <person name="Tritt A."/>
            <person name="Yoshinaga Y."/>
            <person name="Zwiers L.-H."/>
            <person name="Turgeon B."/>
            <person name="Goodwin S."/>
            <person name="Spatafora J."/>
            <person name="Crous P."/>
            <person name="Grigoriev I."/>
        </authorList>
    </citation>
    <scope>NUCLEOTIDE SEQUENCE</scope>
    <source>
        <strain evidence="2">CBS 121410</strain>
    </source>
</reference>
<feature type="region of interest" description="Disordered" evidence="1">
    <location>
        <begin position="490"/>
        <end position="534"/>
    </location>
</feature>
<evidence type="ECO:0000313" key="3">
    <source>
        <dbReference type="Proteomes" id="UP000799776"/>
    </source>
</evidence>
<feature type="compositionally biased region" description="Basic residues" evidence="1">
    <location>
        <begin position="515"/>
        <end position="529"/>
    </location>
</feature>
<dbReference type="Proteomes" id="UP000799776">
    <property type="component" value="Unassembled WGS sequence"/>
</dbReference>
<name>A0A9P4LTH1_9PEZI</name>